<dbReference type="InterPro" id="IPR050354">
    <property type="entry name" value="F-box/kelch-repeat_ARATH"/>
</dbReference>
<name>A0AAV5KEC6_9ROSI</name>
<dbReference type="InterPro" id="IPR015915">
    <property type="entry name" value="Kelch-typ_b-propeller"/>
</dbReference>
<dbReference type="InterPro" id="IPR036047">
    <property type="entry name" value="F-box-like_dom_sf"/>
</dbReference>
<dbReference type="SUPFAM" id="SSF117281">
    <property type="entry name" value="Kelch motif"/>
    <property type="match status" value="1"/>
</dbReference>
<evidence type="ECO:0000313" key="2">
    <source>
        <dbReference type="Proteomes" id="UP001054252"/>
    </source>
</evidence>
<evidence type="ECO:0008006" key="3">
    <source>
        <dbReference type="Google" id="ProtNLM"/>
    </source>
</evidence>
<dbReference type="PANTHER" id="PTHR24414">
    <property type="entry name" value="F-BOX/KELCH-REPEAT PROTEIN SKIP4"/>
    <property type="match status" value="1"/>
</dbReference>
<protein>
    <recommendedName>
        <fullName evidence="3">F-box/kelch-repeat protein</fullName>
    </recommendedName>
</protein>
<dbReference type="GO" id="GO:0043161">
    <property type="term" value="P:proteasome-mediated ubiquitin-dependent protein catabolic process"/>
    <property type="evidence" value="ECO:0007669"/>
    <property type="project" value="TreeGrafter"/>
</dbReference>
<keyword evidence="2" id="KW-1185">Reference proteome</keyword>
<comment type="caution">
    <text evidence="1">The sequence shown here is derived from an EMBL/GenBank/DDBJ whole genome shotgun (WGS) entry which is preliminary data.</text>
</comment>
<reference evidence="1 2" key="1">
    <citation type="journal article" date="2021" name="Commun. Biol.">
        <title>The genome of Shorea leprosula (Dipterocarpaceae) highlights the ecological relevance of drought in aseasonal tropical rainforests.</title>
        <authorList>
            <person name="Ng K.K.S."/>
            <person name="Kobayashi M.J."/>
            <person name="Fawcett J.A."/>
            <person name="Hatakeyama M."/>
            <person name="Paape T."/>
            <person name="Ng C.H."/>
            <person name="Ang C.C."/>
            <person name="Tnah L.H."/>
            <person name="Lee C.T."/>
            <person name="Nishiyama T."/>
            <person name="Sese J."/>
            <person name="O'Brien M.J."/>
            <person name="Copetti D."/>
            <person name="Mohd Noor M.I."/>
            <person name="Ong R.C."/>
            <person name="Putra M."/>
            <person name="Sireger I.Z."/>
            <person name="Indrioko S."/>
            <person name="Kosugi Y."/>
            <person name="Izuno A."/>
            <person name="Isagi Y."/>
            <person name="Lee S.L."/>
            <person name="Shimizu K.K."/>
        </authorList>
    </citation>
    <scope>NUCLEOTIDE SEQUENCE [LARGE SCALE GENOMIC DNA]</scope>
    <source>
        <strain evidence="1">214</strain>
    </source>
</reference>
<proteinExistence type="predicted"/>
<dbReference type="EMBL" id="BPVZ01000061">
    <property type="protein sequence ID" value="GKV22930.1"/>
    <property type="molecule type" value="Genomic_DNA"/>
</dbReference>
<organism evidence="1 2">
    <name type="scientific">Rubroshorea leprosula</name>
    <dbReference type="NCBI Taxonomy" id="152421"/>
    <lineage>
        <taxon>Eukaryota</taxon>
        <taxon>Viridiplantae</taxon>
        <taxon>Streptophyta</taxon>
        <taxon>Embryophyta</taxon>
        <taxon>Tracheophyta</taxon>
        <taxon>Spermatophyta</taxon>
        <taxon>Magnoliopsida</taxon>
        <taxon>eudicotyledons</taxon>
        <taxon>Gunneridae</taxon>
        <taxon>Pentapetalae</taxon>
        <taxon>rosids</taxon>
        <taxon>malvids</taxon>
        <taxon>Malvales</taxon>
        <taxon>Dipterocarpaceae</taxon>
        <taxon>Rubroshorea</taxon>
    </lineage>
</organism>
<dbReference type="SUPFAM" id="SSF81383">
    <property type="entry name" value="F-box domain"/>
    <property type="match status" value="1"/>
</dbReference>
<accession>A0AAV5KEC6</accession>
<dbReference type="GO" id="GO:0005829">
    <property type="term" value="C:cytosol"/>
    <property type="evidence" value="ECO:0007669"/>
    <property type="project" value="TreeGrafter"/>
</dbReference>
<sequence length="379" mass="42738">MAEEQKLQMEREEVAVHGDLLEAIFCHVPLVHLLPACDVSKFWNRAVSSSLRHFNRPKPWFIVHTQRSRPPYAIATYAYDPRSNLWLKIHHQTPIQHVSNLRSAHSTLLYMLSPSKFSFSFDPLHLKWHSVDPPRVWRTDPIVAVLGHHVVVAGGAFDFEDDPLAVEVYNLKTRSWDTCQSMPAALRHSAAPTWLSTAANENKMLVMEKSSGVGYSFDPNSKIWYGPYDLRPDGGIYSSVIGFCGDRLILVGLVGEPEKVTDVKLWEFSGEELEFREQIGVMPEGMLKKMIGEGMRVSSIGMCSTGDFLFLHNPEDPAEVVVCEIVGEGAYQWRSVKNAVDSDESRLAERVIFTCSAVGLGDMRRAFGSERRSFTVLNR</sequence>
<gene>
    <name evidence="1" type="ORF">SLEP1_g32735</name>
</gene>
<evidence type="ECO:0000313" key="1">
    <source>
        <dbReference type="EMBL" id="GKV22930.1"/>
    </source>
</evidence>
<dbReference type="PANTHER" id="PTHR24414:SF44">
    <property type="entry name" value="F-BOX DOMAIN-CONTAINING PROTEIN"/>
    <property type="match status" value="1"/>
</dbReference>
<dbReference type="Gene3D" id="2.120.10.80">
    <property type="entry name" value="Kelch-type beta propeller"/>
    <property type="match status" value="1"/>
</dbReference>
<dbReference type="Proteomes" id="UP001054252">
    <property type="component" value="Unassembled WGS sequence"/>
</dbReference>
<dbReference type="GO" id="GO:0005634">
    <property type="term" value="C:nucleus"/>
    <property type="evidence" value="ECO:0007669"/>
    <property type="project" value="TreeGrafter"/>
</dbReference>
<dbReference type="AlphaFoldDB" id="A0AAV5KEC6"/>